<reference evidence="10 11" key="1">
    <citation type="journal article" date="2013" name="Front. Microbiol.">
        <title>The genome of Nitrospina gracilis illuminates the metabolism and evolution of the major marine nitrite oxidizer.</title>
        <authorList>
            <person name="Luecker S."/>
            <person name="Nowka B."/>
            <person name="Rattei T."/>
            <person name="Spieck E."/>
            <person name="and Daims H."/>
        </authorList>
    </citation>
    <scope>NUCLEOTIDE SEQUENCE [LARGE SCALE GENOMIC DNA]</scope>
    <source>
        <strain evidence="10 11">3/211</strain>
    </source>
</reference>
<dbReference type="InterPro" id="IPR001455">
    <property type="entry name" value="TusA-like"/>
</dbReference>
<dbReference type="GO" id="GO:0020037">
    <property type="term" value="F:heme binding"/>
    <property type="evidence" value="ECO:0007669"/>
    <property type="project" value="InterPro"/>
</dbReference>
<dbReference type="PANTHER" id="PTHR32439:SF9">
    <property type="entry name" value="BLR3264 PROTEIN"/>
    <property type="match status" value="1"/>
</dbReference>
<dbReference type="InterPro" id="IPR051329">
    <property type="entry name" value="NIR_SIR_4Fe-4S"/>
</dbReference>
<dbReference type="SUPFAM" id="SSF55124">
    <property type="entry name" value="Nitrite/Sulfite reductase N-terminal domain-like"/>
    <property type="match status" value="2"/>
</dbReference>
<evidence type="ECO:0000256" key="5">
    <source>
        <dbReference type="ARBA" id="ARBA00023004"/>
    </source>
</evidence>
<keyword evidence="6" id="KW-0411">Iron-sulfur</keyword>
<dbReference type="Proteomes" id="UP000011704">
    <property type="component" value="Unassembled WGS sequence"/>
</dbReference>
<feature type="domain" description="Nitrite/sulphite reductase 4Fe-4S" evidence="7">
    <location>
        <begin position="396"/>
        <end position="537"/>
    </location>
</feature>
<dbReference type="SUPFAM" id="SSF56014">
    <property type="entry name" value="Nitrite and sulphite reductase 4Fe-4S domain-like"/>
    <property type="match status" value="2"/>
</dbReference>
<dbReference type="AlphaFoldDB" id="M1Z2S6"/>
<feature type="domain" description="UPF0033" evidence="8">
    <location>
        <begin position="730"/>
        <end position="798"/>
    </location>
</feature>
<evidence type="ECO:0000259" key="7">
    <source>
        <dbReference type="Pfam" id="PF01077"/>
    </source>
</evidence>
<sequence>MDLKSLNLPPEIVQELEDFAAEVERLEKGDVGEEDFKRFRLQHGIYGQRQPGHVQMVRTKLPLGRYTTDQLRGLADFADKYSNKILHVTTRQDIQFHFVALEDVPEGLQDLAAHGITTREACGNTVRNVTACHKAGTCKEETFDVLPYASAVSRFLLRHPLTQNLPRKFKISVGGCNGCGLAPIHDIGLNGIIRDGRRGFRMIIGGGLGSSPRLAQHFSDFVPAEDLLRTCEAVIRVFDQHGNKQNRNKARFKYVLDKYGVDKTRRLVEEEFAKLEGKSFPEIDVPDEAIPEIPAFTPANEFDNDPDFQNWVARNTFPQRQEGFYNVHIKLQLGDLTSDHARAIAKMTDDFAGGRLVNTVHQNIMIPWVKKEAFGNVFGELKKIGQHKAGTEELKDMTCCPGSETCNLGITHSRGLINQLTEDIENLYTGSTDLDSLSIKASGCPNSCGQHHIADIGFSGSAKKVNGVLAPHYEMMLGGRISETEAKFGEHVIKIPAKNVPLATRRTVDAYKQDRQEGETFPEFYDRVGKNYFADLLSDLRDLPNITDSPQSYVDYHSTEKFTLDDRGQGECSGAVSDMITDQLSEAERALFQSTRAFEKELIADSVRQANRSLALAARALLVTEGMDFEDNLETMRKFESLIVETGIVSESHSGVFERFQKDPETAEPEFAQSLIDESKTLIGECRKAYDKMQSEKSLRIRVTDEIAEQAKASPAGNGGTSTAEAVHAQIDLKGVKSPQDYVKTKLKLESLSPGQKLEVVLDDGEPAENVPRSVQNEGHKLVSHVRDNGHHIIVFEKV</sequence>
<dbReference type="RefSeq" id="WP_005010934.1">
    <property type="nucleotide sequence ID" value="NZ_HG422173.1"/>
</dbReference>
<evidence type="ECO:0000313" key="10">
    <source>
        <dbReference type="EMBL" id="CCQ91788.1"/>
    </source>
</evidence>
<dbReference type="Pfam" id="PF01206">
    <property type="entry name" value="TusA"/>
    <property type="match status" value="1"/>
</dbReference>
<protein>
    <submittedName>
        <fullName evidence="10">Putative Sulfite reductase (Ferredoxin)</fullName>
        <ecNumber evidence="10">1.8.7.1</ecNumber>
    </submittedName>
</protein>
<dbReference type="CDD" id="cd00291">
    <property type="entry name" value="SirA_YedF_YeeD"/>
    <property type="match status" value="1"/>
</dbReference>
<dbReference type="PRINTS" id="PR00397">
    <property type="entry name" value="SIROHAEM"/>
</dbReference>
<comment type="caution">
    <text evidence="10">The sequence shown here is derived from an EMBL/GenBank/DDBJ whole genome shotgun (WGS) entry which is preliminary data.</text>
</comment>
<dbReference type="Gene3D" id="1.20.120.330">
    <property type="entry name" value="Nucleotidyltransferases domain 2"/>
    <property type="match status" value="1"/>
</dbReference>
<dbReference type="GO" id="GO:0046872">
    <property type="term" value="F:metal ion binding"/>
    <property type="evidence" value="ECO:0007669"/>
    <property type="project" value="UniProtKB-KW"/>
</dbReference>
<dbReference type="EC" id="1.8.7.1" evidence="10"/>
<evidence type="ECO:0000259" key="9">
    <source>
        <dbReference type="Pfam" id="PF03460"/>
    </source>
</evidence>
<dbReference type="FunCoup" id="M1Z2S6">
    <property type="interactions" value="199"/>
</dbReference>
<gene>
    <name evidence="10" type="ORF">NITGR_810017</name>
</gene>
<proteinExistence type="predicted"/>
<evidence type="ECO:0000259" key="8">
    <source>
        <dbReference type="Pfam" id="PF01206"/>
    </source>
</evidence>
<dbReference type="Pfam" id="PF01077">
    <property type="entry name" value="NIR_SIR"/>
    <property type="match status" value="2"/>
</dbReference>
<dbReference type="PANTHER" id="PTHR32439">
    <property type="entry name" value="FERREDOXIN--NITRITE REDUCTASE, CHLOROPLASTIC"/>
    <property type="match status" value="1"/>
</dbReference>
<dbReference type="InParanoid" id="M1Z2S6"/>
<keyword evidence="3" id="KW-0479">Metal-binding</keyword>
<feature type="domain" description="Nitrite/Sulfite reductase ferredoxin-like" evidence="9">
    <location>
        <begin position="46"/>
        <end position="113"/>
    </location>
</feature>
<dbReference type="InterPro" id="IPR045854">
    <property type="entry name" value="NO2/SO3_Rdtase_4Fe4S_sf"/>
</dbReference>
<evidence type="ECO:0000256" key="4">
    <source>
        <dbReference type="ARBA" id="ARBA00023002"/>
    </source>
</evidence>
<keyword evidence="11" id="KW-1185">Reference proteome</keyword>
<evidence type="ECO:0000256" key="6">
    <source>
        <dbReference type="ARBA" id="ARBA00023014"/>
    </source>
</evidence>
<dbReference type="EMBL" id="CAQJ01000090">
    <property type="protein sequence ID" value="CCQ91788.1"/>
    <property type="molecule type" value="Genomic_DNA"/>
</dbReference>
<dbReference type="InterPro" id="IPR005117">
    <property type="entry name" value="NiRdtase/SiRdtase_haem-b_fer"/>
</dbReference>
<dbReference type="STRING" id="1266370.NITGR_810017"/>
<keyword evidence="1" id="KW-0004">4Fe-4S</keyword>
<dbReference type="Gene3D" id="3.30.413.10">
    <property type="entry name" value="Sulfite Reductase Hemoprotein, domain 1"/>
    <property type="match status" value="2"/>
</dbReference>
<dbReference type="GO" id="GO:0051539">
    <property type="term" value="F:4 iron, 4 sulfur cluster binding"/>
    <property type="evidence" value="ECO:0007669"/>
    <property type="project" value="UniProtKB-KW"/>
</dbReference>
<accession>M1Z2S6</accession>
<name>M1Z2S6_NITG3</name>
<feature type="domain" description="Nitrite/Sulfite reductase ferredoxin-like" evidence="9">
    <location>
        <begin position="318"/>
        <end position="383"/>
    </location>
</feature>
<keyword evidence="5" id="KW-0408">Iron</keyword>
<dbReference type="HOGENOM" id="CLU_015667_1_1_0"/>
<dbReference type="InterPro" id="IPR006067">
    <property type="entry name" value="NO2/SO3_Rdtase_4Fe4S_dom"/>
</dbReference>
<dbReference type="OrthoDB" id="9803707at2"/>
<dbReference type="GO" id="GO:0050311">
    <property type="term" value="F:sulfite reductase (ferredoxin) activity"/>
    <property type="evidence" value="ECO:0007669"/>
    <property type="project" value="UniProtKB-EC"/>
</dbReference>
<dbReference type="Pfam" id="PF03460">
    <property type="entry name" value="NIR_SIR_ferr"/>
    <property type="match status" value="2"/>
</dbReference>
<keyword evidence="2" id="KW-0349">Heme</keyword>
<dbReference type="InterPro" id="IPR006066">
    <property type="entry name" value="NO2/SO3_Rdtase_FeS/sirohaem_BS"/>
</dbReference>
<evidence type="ECO:0000256" key="3">
    <source>
        <dbReference type="ARBA" id="ARBA00022723"/>
    </source>
</evidence>
<dbReference type="SUPFAM" id="SSF64307">
    <property type="entry name" value="SirA-like"/>
    <property type="match status" value="1"/>
</dbReference>
<evidence type="ECO:0000256" key="1">
    <source>
        <dbReference type="ARBA" id="ARBA00022485"/>
    </source>
</evidence>
<keyword evidence="4 10" id="KW-0560">Oxidoreductase</keyword>
<organism evidence="10 11">
    <name type="scientific">Nitrospina gracilis (strain 3/211)</name>
    <dbReference type="NCBI Taxonomy" id="1266370"/>
    <lineage>
        <taxon>Bacteria</taxon>
        <taxon>Pseudomonadati</taxon>
        <taxon>Nitrospinota/Tectimicrobiota group</taxon>
        <taxon>Nitrospinota</taxon>
        <taxon>Nitrospinia</taxon>
        <taxon>Nitrospinales</taxon>
        <taxon>Nitrospinaceae</taxon>
        <taxon>Nitrospina</taxon>
    </lineage>
</organism>
<dbReference type="InterPro" id="IPR036136">
    <property type="entry name" value="Nit/Sulf_reduc_fer-like_dom_sf"/>
</dbReference>
<dbReference type="PROSITE" id="PS00365">
    <property type="entry name" value="NIR_SIR"/>
    <property type="match status" value="1"/>
</dbReference>
<dbReference type="Gene3D" id="3.90.480.10">
    <property type="entry name" value="Sulfite Reductase Hemoprotein,Domain 2"/>
    <property type="match status" value="1"/>
</dbReference>
<evidence type="ECO:0000313" key="11">
    <source>
        <dbReference type="Proteomes" id="UP000011704"/>
    </source>
</evidence>
<dbReference type="Gene3D" id="3.30.110.40">
    <property type="entry name" value="TusA-like domain"/>
    <property type="match status" value="1"/>
</dbReference>
<feature type="domain" description="Nitrite/sulphite reductase 4Fe-4S" evidence="7">
    <location>
        <begin position="122"/>
        <end position="273"/>
    </location>
</feature>
<evidence type="ECO:0000256" key="2">
    <source>
        <dbReference type="ARBA" id="ARBA00022617"/>
    </source>
</evidence>
<dbReference type="InterPro" id="IPR036868">
    <property type="entry name" value="TusA-like_sf"/>
</dbReference>